<keyword evidence="11" id="KW-1185">Reference proteome</keyword>
<evidence type="ECO:0000256" key="1">
    <source>
        <dbReference type="ARBA" id="ARBA00004236"/>
    </source>
</evidence>
<evidence type="ECO:0000256" key="5">
    <source>
        <dbReference type="ARBA" id="ARBA00023136"/>
    </source>
</evidence>
<keyword evidence="6" id="KW-1015">Disulfide bond</keyword>
<accession>A0A2D0RFU5</accession>
<dbReference type="Pfam" id="PF07686">
    <property type="entry name" value="V-set"/>
    <property type="match status" value="1"/>
</dbReference>
<keyword evidence="8" id="KW-1133">Transmembrane helix</keyword>
<sequence length="267" mass="30105">MSGSWILFMIFSTMYTVQRGRRWVTAQSPTESPVYQPDKELNVNIADSATLRCCILEKNFGVIAWFKQTKRTKPQTIVSFFKTAGETFFNGFQKSHFQIERSSNCFNMIILNTTQSDEAMYYCALTCPNLVFGDGTYLKIKGDHVTIASETSKPALCDNSVVCEPTLHGNSTIMNTHEKTVLGLGTALGLCALLIFCLIYFILRRRKNEICRLNASIENCPEMTQEYETETLNYAALQFSKRKAKVEKKKTGSSDACVYSGVKKTVM</sequence>
<reference evidence="12" key="2">
    <citation type="submission" date="2025-08" db="UniProtKB">
        <authorList>
            <consortium name="RefSeq"/>
        </authorList>
    </citation>
    <scope>IDENTIFICATION</scope>
    <source>
        <tissue evidence="12">Blood</tissue>
    </source>
</reference>
<evidence type="ECO:0000313" key="12">
    <source>
        <dbReference type="RefSeq" id="XP_017329403.2"/>
    </source>
</evidence>
<dbReference type="SUPFAM" id="SSF48726">
    <property type="entry name" value="Immunoglobulin"/>
    <property type="match status" value="1"/>
</dbReference>
<dbReference type="KEGG" id="ipu:108268757"/>
<evidence type="ECO:0000256" key="6">
    <source>
        <dbReference type="ARBA" id="ARBA00023157"/>
    </source>
</evidence>
<name>A0A2D0RFU5_ICTPU</name>
<dbReference type="GO" id="GO:0002376">
    <property type="term" value="P:immune system process"/>
    <property type="evidence" value="ECO:0007669"/>
    <property type="project" value="UniProtKB-KW"/>
</dbReference>
<keyword evidence="2" id="KW-1003">Cell membrane</keyword>
<dbReference type="AlphaFoldDB" id="A0A2D0RFU5"/>
<dbReference type="GeneID" id="108268757"/>
<evidence type="ECO:0000256" key="8">
    <source>
        <dbReference type="SAM" id="Phobius"/>
    </source>
</evidence>
<keyword evidence="4" id="KW-0391">Immunity</keyword>
<organism evidence="11 12">
    <name type="scientific">Ictalurus punctatus</name>
    <name type="common">Channel catfish</name>
    <name type="synonym">Silurus punctatus</name>
    <dbReference type="NCBI Taxonomy" id="7998"/>
    <lineage>
        <taxon>Eukaryota</taxon>
        <taxon>Metazoa</taxon>
        <taxon>Chordata</taxon>
        <taxon>Craniata</taxon>
        <taxon>Vertebrata</taxon>
        <taxon>Euteleostomi</taxon>
        <taxon>Actinopterygii</taxon>
        <taxon>Neopterygii</taxon>
        <taxon>Teleostei</taxon>
        <taxon>Ostariophysi</taxon>
        <taxon>Siluriformes</taxon>
        <taxon>Ictaluridae</taxon>
        <taxon>Ictalurus</taxon>
    </lineage>
</organism>
<reference evidence="11" key="1">
    <citation type="journal article" date="2016" name="Nat. Commun.">
        <title>The channel catfish genome sequence provides insights into the evolution of scale formation in teleosts.</title>
        <authorList>
            <person name="Liu Z."/>
            <person name="Liu S."/>
            <person name="Yao J."/>
            <person name="Bao L."/>
            <person name="Zhang J."/>
            <person name="Li Y."/>
            <person name="Jiang C."/>
            <person name="Sun L."/>
            <person name="Wang R."/>
            <person name="Zhang Y."/>
            <person name="Zhou T."/>
            <person name="Zeng Q."/>
            <person name="Fu Q."/>
            <person name="Gao S."/>
            <person name="Li N."/>
            <person name="Koren S."/>
            <person name="Jiang Y."/>
            <person name="Zimin A."/>
            <person name="Xu P."/>
            <person name="Phillippy A.M."/>
            <person name="Geng X."/>
            <person name="Song L."/>
            <person name="Sun F."/>
            <person name="Li C."/>
            <person name="Wang X."/>
            <person name="Chen A."/>
            <person name="Jin Y."/>
            <person name="Yuan Z."/>
            <person name="Yang Y."/>
            <person name="Tan S."/>
            <person name="Peatman E."/>
            <person name="Lu J."/>
            <person name="Qin Z."/>
            <person name="Dunham R."/>
            <person name="Li Z."/>
            <person name="Sonstegard T."/>
            <person name="Feng J."/>
            <person name="Danzmann R.G."/>
            <person name="Schroeder S."/>
            <person name="Scheffler B."/>
            <person name="Duke M.V."/>
            <person name="Ballard L."/>
            <person name="Kucuktas H."/>
            <person name="Kaltenboeck L."/>
            <person name="Liu H."/>
            <person name="Armbruster J."/>
            <person name="Xie Y."/>
            <person name="Kirby M.L."/>
            <person name="Tian Y."/>
            <person name="Flanagan M.E."/>
            <person name="Mu W."/>
            <person name="Waldbieser G.C."/>
        </authorList>
    </citation>
    <scope>NUCLEOTIDE SEQUENCE [LARGE SCALE GENOMIC DNA]</scope>
    <source>
        <strain evidence="11">SDA103</strain>
    </source>
</reference>
<dbReference type="InterPro" id="IPR013783">
    <property type="entry name" value="Ig-like_fold"/>
</dbReference>
<evidence type="ECO:0000259" key="10">
    <source>
        <dbReference type="PROSITE" id="PS50835"/>
    </source>
</evidence>
<evidence type="ECO:0000256" key="3">
    <source>
        <dbReference type="ARBA" id="ARBA00022729"/>
    </source>
</evidence>
<dbReference type="OrthoDB" id="6370831at2759"/>
<dbReference type="SMART" id="SM00409">
    <property type="entry name" value="IG"/>
    <property type="match status" value="1"/>
</dbReference>
<gene>
    <name evidence="12" type="primary">LOC108268757</name>
</gene>
<dbReference type="InterPro" id="IPR013106">
    <property type="entry name" value="Ig_V-set"/>
</dbReference>
<evidence type="ECO:0000256" key="2">
    <source>
        <dbReference type="ARBA" id="ARBA00022475"/>
    </source>
</evidence>
<dbReference type="CDD" id="cd00099">
    <property type="entry name" value="IgV"/>
    <property type="match status" value="1"/>
</dbReference>
<proteinExistence type="predicted"/>
<feature type="transmembrane region" description="Helical" evidence="8">
    <location>
        <begin position="181"/>
        <end position="203"/>
    </location>
</feature>
<keyword evidence="8" id="KW-0812">Transmembrane</keyword>
<feature type="chain" id="PRO_5039919487" evidence="9">
    <location>
        <begin position="21"/>
        <end position="267"/>
    </location>
</feature>
<feature type="domain" description="Ig-like" evidence="10">
    <location>
        <begin position="29"/>
        <end position="126"/>
    </location>
</feature>
<dbReference type="InterPro" id="IPR003599">
    <property type="entry name" value="Ig_sub"/>
</dbReference>
<dbReference type="Gene3D" id="2.60.40.10">
    <property type="entry name" value="Immunoglobulins"/>
    <property type="match status" value="1"/>
</dbReference>
<dbReference type="InterPro" id="IPR007110">
    <property type="entry name" value="Ig-like_dom"/>
</dbReference>
<dbReference type="STRING" id="7998.ENSIPUP00000027085"/>
<feature type="signal peptide" evidence="9">
    <location>
        <begin position="1"/>
        <end position="20"/>
    </location>
</feature>
<dbReference type="GO" id="GO:0009617">
    <property type="term" value="P:response to bacterium"/>
    <property type="evidence" value="ECO:0007669"/>
    <property type="project" value="TreeGrafter"/>
</dbReference>
<comment type="subcellular location">
    <subcellularLocation>
        <location evidence="1">Cell membrane</location>
    </subcellularLocation>
</comment>
<dbReference type="Proteomes" id="UP000221080">
    <property type="component" value="Chromosome 8"/>
</dbReference>
<dbReference type="PROSITE" id="PS50835">
    <property type="entry name" value="IG_LIKE"/>
    <property type="match status" value="1"/>
</dbReference>
<evidence type="ECO:0000256" key="4">
    <source>
        <dbReference type="ARBA" id="ARBA00022859"/>
    </source>
</evidence>
<dbReference type="GO" id="GO:0005886">
    <property type="term" value="C:plasma membrane"/>
    <property type="evidence" value="ECO:0007669"/>
    <property type="project" value="UniProtKB-SubCell"/>
</dbReference>
<evidence type="ECO:0000256" key="7">
    <source>
        <dbReference type="ARBA" id="ARBA00023180"/>
    </source>
</evidence>
<keyword evidence="5 8" id="KW-0472">Membrane</keyword>
<dbReference type="SMART" id="SM00406">
    <property type="entry name" value="IGv"/>
    <property type="match status" value="1"/>
</dbReference>
<evidence type="ECO:0000313" key="11">
    <source>
        <dbReference type="Proteomes" id="UP000221080"/>
    </source>
</evidence>
<dbReference type="PANTHER" id="PTHR19433">
    <property type="entry name" value="T-CELL RECEPTOR ALPHA CHAIN V REGION-RELATED"/>
    <property type="match status" value="1"/>
</dbReference>
<keyword evidence="7" id="KW-0325">Glycoprotein</keyword>
<protein>
    <submittedName>
        <fullName evidence="12">Uncharacterized protein LOC108268757 isoform X1</fullName>
    </submittedName>
</protein>
<evidence type="ECO:0000256" key="9">
    <source>
        <dbReference type="SAM" id="SignalP"/>
    </source>
</evidence>
<dbReference type="RefSeq" id="XP_017329403.2">
    <property type="nucleotide sequence ID" value="XM_017473914.3"/>
</dbReference>
<dbReference type="PANTHER" id="PTHR19433:SF133">
    <property type="entry name" value="IMMUNE-TYPE RECEPTOR 5 PRECURSOR-RELATED"/>
    <property type="match status" value="1"/>
</dbReference>
<keyword evidence="3 9" id="KW-0732">Signal</keyword>
<dbReference type="InterPro" id="IPR036179">
    <property type="entry name" value="Ig-like_dom_sf"/>
</dbReference>
<dbReference type="InterPro" id="IPR052051">
    <property type="entry name" value="TCR_complex_component"/>
</dbReference>